<dbReference type="Proteomes" id="UP001162834">
    <property type="component" value="Chromosome"/>
</dbReference>
<feature type="binding site" evidence="2">
    <location>
        <position position="204"/>
    </location>
    <ligand>
        <name>S-adenosyl-L-methionine</name>
        <dbReference type="ChEBI" id="CHEBI:59789"/>
    </ligand>
</feature>
<feature type="domain" description="23S rRNA (guanine(745)-N(1))-methyltransferase N-terminal" evidence="4">
    <location>
        <begin position="25"/>
        <end position="59"/>
    </location>
</feature>
<dbReference type="GO" id="GO:0046872">
    <property type="term" value="F:metal ion binding"/>
    <property type="evidence" value="ECO:0007669"/>
    <property type="project" value="UniProtKB-KW"/>
</dbReference>
<keyword evidence="2" id="KW-0949">S-adenosyl-L-methionine</keyword>
<dbReference type="PIRSF" id="PIRSF018249">
    <property type="entry name" value="MyrA_prd"/>
    <property type="match status" value="1"/>
</dbReference>
<dbReference type="Pfam" id="PF13649">
    <property type="entry name" value="Methyltransf_25"/>
    <property type="match status" value="1"/>
</dbReference>
<dbReference type="CDD" id="cd02440">
    <property type="entry name" value="AdoMet_MTases"/>
    <property type="match status" value="1"/>
</dbReference>
<dbReference type="Pfam" id="PF21302">
    <property type="entry name" value="Zn_ribbon_RlmA"/>
    <property type="match status" value="1"/>
</dbReference>
<protein>
    <submittedName>
        <fullName evidence="5">23S rRNA (Guanine(748)-N(1))-methyltransferase</fullName>
        <ecNumber evidence="5">2.1.1.188</ecNumber>
    </submittedName>
</protein>
<evidence type="ECO:0000259" key="4">
    <source>
        <dbReference type="Pfam" id="PF21302"/>
    </source>
</evidence>
<keyword evidence="5" id="KW-0808">Transferase</keyword>
<feature type="binding site" evidence="1">
    <location>
        <position position="29"/>
    </location>
    <ligand>
        <name>Zn(2+)</name>
        <dbReference type="ChEBI" id="CHEBI:29105"/>
    </ligand>
</feature>
<sequence length="298" mass="30853">MVGDRARGELTGRRDPLTEALPVLRCPHCGGALSRAGAVVRCERGHAFDVARQGYLSLLAGAAPAAPGDTAPMVAARAVFLAGGAFDPLRDAVAETVARVADRAGDGLVVDIGAGTGWYLAGALDRLPGRLGLALDISKPALRRAARAHPRIAAVGADAWRALPLGDGCAAAVLGVFAPRNAAEAARVLVPGGALVVSTPTPRHLRELVEPLGLLGVDAHKQQRLAAQLEGPLTLDHREEHEWAMTLDRDAVAALAGMGPSAFHADRDDRARRIAGLAEPAEVTASVAVSVYGRRAPR</sequence>
<evidence type="ECO:0000256" key="2">
    <source>
        <dbReference type="PIRSR" id="PIRSR018249-2"/>
    </source>
</evidence>
<accession>A0A9E6XSU6</accession>
<evidence type="ECO:0000313" key="5">
    <source>
        <dbReference type="EMBL" id="UGS33934.1"/>
    </source>
</evidence>
<feature type="binding site" evidence="1">
    <location>
        <position position="26"/>
    </location>
    <ligand>
        <name>Zn(2+)</name>
        <dbReference type="ChEBI" id="CHEBI:29105"/>
    </ligand>
</feature>
<dbReference type="EMBL" id="CP087164">
    <property type="protein sequence ID" value="UGS33934.1"/>
    <property type="molecule type" value="Genomic_DNA"/>
</dbReference>
<reference evidence="5" key="1">
    <citation type="journal article" date="2022" name="Int. J. Syst. Evol. Microbiol.">
        <title>Pseudomonas aegrilactucae sp. nov. and Pseudomonas morbosilactucae sp. nov., pathogens causing bacterial rot of lettuce in Japan.</title>
        <authorList>
            <person name="Sawada H."/>
            <person name="Fujikawa T."/>
            <person name="Satou M."/>
        </authorList>
    </citation>
    <scope>NUCLEOTIDE SEQUENCE</scope>
    <source>
        <strain evidence="5">0166_1</strain>
    </source>
</reference>
<dbReference type="InterPro" id="IPR041698">
    <property type="entry name" value="Methyltransf_25"/>
</dbReference>
<evidence type="ECO:0000256" key="1">
    <source>
        <dbReference type="PIRSR" id="PIRSR018249-1"/>
    </source>
</evidence>
<feature type="binding site" evidence="2">
    <location>
        <position position="86"/>
    </location>
    <ligand>
        <name>S-adenosyl-L-methionine</name>
        <dbReference type="ChEBI" id="CHEBI:59789"/>
    </ligand>
</feature>
<gene>
    <name evidence="5" type="primary">rlmAII</name>
    <name evidence="5" type="ORF">DSM104329_00301</name>
</gene>
<dbReference type="GO" id="GO:0052912">
    <property type="term" value="F:23S rRNA (guanine(748)-N(1))-methyltransferase activity"/>
    <property type="evidence" value="ECO:0007669"/>
    <property type="project" value="UniProtKB-EC"/>
</dbReference>
<dbReference type="KEGG" id="sbae:DSM104329_00301"/>
<proteinExistence type="predicted"/>
<keyword evidence="6" id="KW-1185">Reference proteome</keyword>
<dbReference type="Gene3D" id="3.40.50.150">
    <property type="entry name" value="Vaccinia Virus protein VP39"/>
    <property type="match status" value="1"/>
</dbReference>
<feature type="binding site" evidence="2">
    <location>
        <begin position="116"/>
        <end position="117"/>
    </location>
    <ligand>
        <name>S-adenosyl-L-methionine</name>
        <dbReference type="ChEBI" id="CHEBI:59789"/>
    </ligand>
</feature>
<feature type="binding site" evidence="1">
    <location>
        <position position="46"/>
    </location>
    <ligand>
        <name>Zn(2+)</name>
        <dbReference type="ChEBI" id="CHEBI:29105"/>
    </ligand>
</feature>
<keyword evidence="1" id="KW-0862">Zinc</keyword>
<evidence type="ECO:0000313" key="6">
    <source>
        <dbReference type="Proteomes" id="UP001162834"/>
    </source>
</evidence>
<dbReference type="InterPro" id="IPR048647">
    <property type="entry name" value="RlmA_N"/>
</dbReference>
<dbReference type="SUPFAM" id="SSF53335">
    <property type="entry name" value="S-adenosyl-L-methionine-dependent methyltransferases"/>
    <property type="match status" value="1"/>
</dbReference>
<dbReference type="EC" id="2.1.1.188" evidence="5"/>
<keyword evidence="1" id="KW-0479">Metal-binding</keyword>
<keyword evidence="5" id="KW-0489">Methyltransferase</keyword>
<dbReference type="AlphaFoldDB" id="A0A9E6XSU6"/>
<name>A0A9E6XSU6_9ACTN</name>
<dbReference type="InterPro" id="IPR016718">
    <property type="entry name" value="rRNA_m1G-MeTrfase_A_prd"/>
</dbReference>
<organism evidence="5 6">
    <name type="scientific">Capillimicrobium parvum</name>
    <dbReference type="NCBI Taxonomy" id="2884022"/>
    <lineage>
        <taxon>Bacteria</taxon>
        <taxon>Bacillati</taxon>
        <taxon>Actinomycetota</taxon>
        <taxon>Thermoleophilia</taxon>
        <taxon>Solirubrobacterales</taxon>
        <taxon>Capillimicrobiaceae</taxon>
        <taxon>Capillimicrobium</taxon>
    </lineage>
</organism>
<evidence type="ECO:0000259" key="3">
    <source>
        <dbReference type="Pfam" id="PF13649"/>
    </source>
</evidence>
<feature type="binding site" evidence="1">
    <location>
        <position position="42"/>
    </location>
    <ligand>
        <name>Zn(2+)</name>
        <dbReference type="ChEBI" id="CHEBI:29105"/>
    </ligand>
</feature>
<dbReference type="InterPro" id="IPR029063">
    <property type="entry name" value="SAM-dependent_MTases_sf"/>
</dbReference>
<feature type="domain" description="Methyltransferase" evidence="3">
    <location>
        <begin position="109"/>
        <end position="193"/>
    </location>
</feature>